<feature type="domain" description="DOMON" evidence="3">
    <location>
        <begin position="1"/>
        <end position="106"/>
    </location>
</feature>
<sequence length="914" mass="102609">MSFGLSGDDRKSAMVGGDVVTAWVDQNTLNGYAHDYYLDSKSQCAGTRGSCPDYRIEPNTESVRLLNAALVNGYSIVTYQRPLKAHDGLDKPIFTNRSQPIIWAVGPLNSKLEVSYHSITSKGDVFLDFGRPPKWNCPIPESDATPDASSSANLNNGFFFGLQRATEPPAPVYKTPPPPAPAPKNSAWEIPPIQCNEPEDGVFYAQMGPTGGKHGYPAITGHVGWGISYYINGLLIPEIYVVRGRTYTFVVEGGKDPNIPAKYHPFYITDDPVGGYQHKTPEEKRKVNIYAGAELNKHGEVVPTGLGRLCNWTPDPDQPMADEFASFGAYQRTLTLVCDHGEPAVVQWTPDKDTPDTVYYQCFLHRYLGWKIHVLDRCDLPPDRNAAGSAPVPSVLLPEGQQQDELQAKPSIIVTTRVKPDFPSQSLTDTAFKNYTKMHFPYEILKPAYNVKRPNLSDEHIIPVKEDVEDIPDTSSTQKPNQSMNTTLNGATALPLIKGPQPHRNGYGNTGNMRLPTRRPVIMVRRPLQPMMKPHMNQHIPHMNRPMAFGAPSQNRPVIVKKPIMRLPQRPMMMQNLPARPMMPQQPSVMPNRAPVKAVYVHKFKKPIQQSFNTPLPEKTKFKMQPSQMISQSAEEITTRLPIAVNTGFNPGSLVIESGFKPIIQTPHAEDRLSEIEYEDSNEGVINVENLDEQKSHTEMFEPMFIPSPLDSNTKHTKKATTEPVKKIRKPYRQVIVRRPIYNDEPLFRSEPEEPIDKLKPYYLPSTRTTPSSSSSSTASDNDDKTSPIPANHKPERKDDLTTDKPVALPLKTDASEEITVDNKETKQEPIAQASDLEIVTVINVFKEERRQRKRRDAHHEPGHNEDNNQHDHSEHDHSQHDHAQHQANNTNNSNQITPFLCLTIFTTILAKFL</sequence>
<feature type="region of interest" description="Disordered" evidence="2">
    <location>
        <begin position="705"/>
        <end position="726"/>
    </location>
</feature>
<evidence type="ECO:0000256" key="2">
    <source>
        <dbReference type="SAM" id="MobiDB-lite"/>
    </source>
</evidence>
<feature type="compositionally biased region" description="Low complexity" evidence="2">
    <location>
        <begin position="766"/>
        <end position="780"/>
    </location>
</feature>
<evidence type="ECO:0000313" key="5">
    <source>
        <dbReference type="Proteomes" id="UP001461498"/>
    </source>
</evidence>
<dbReference type="SMART" id="SM00664">
    <property type="entry name" value="DoH"/>
    <property type="match status" value="1"/>
</dbReference>
<dbReference type="AlphaFoldDB" id="A0AAW1CT85"/>
<dbReference type="EMBL" id="JAPXFL010000009">
    <property type="protein sequence ID" value="KAK9502078.1"/>
    <property type="molecule type" value="Genomic_DNA"/>
</dbReference>
<evidence type="ECO:0000259" key="3">
    <source>
        <dbReference type="PROSITE" id="PS50836"/>
    </source>
</evidence>
<gene>
    <name evidence="4" type="ORF">O3M35_012681</name>
</gene>
<feature type="region of interest" description="Disordered" evidence="2">
    <location>
        <begin position="747"/>
        <end position="827"/>
    </location>
</feature>
<dbReference type="PROSITE" id="PS50836">
    <property type="entry name" value="DOMON"/>
    <property type="match status" value="1"/>
</dbReference>
<dbReference type="PANTHER" id="PTHR24036:SF13">
    <property type="entry name" value="PROTEIN SKELETOR, ISOFORMS D_E"/>
    <property type="match status" value="1"/>
</dbReference>
<dbReference type="InterPro" id="IPR057443">
    <property type="entry name" value="At5g54830-like"/>
</dbReference>
<reference evidence="4 5" key="1">
    <citation type="submission" date="2022-12" db="EMBL/GenBank/DDBJ databases">
        <title>Chromosome-level genome assembly of true bugs.</title>
        <authorList>
            <person name="Ma L."/>
            <person name="Li H."/>
        </authorList>
    </citation>
    <scope>NUCLEOTIDE SEQUENCE [LARGE SCALE GENOMIC DNA]</scope>
    <source>
        <strain evidence="4">Lab_2022b</strain>
    </source>
</reference>
<dbReference type="InterPro" id="IPR045266">
    <property type="entry name" value="DOH_DOMON"/>
</dbReference>
<proteinExistence type="predicted"/>
<feature type="compositionally biased region" description="Basic and acidic residues" evidence="2">
    <location>
        <begin position="793"/>
        <end position="803"/>
    </location>
</feature>
<keyword evidence="1" id="KW-0677">Repeat</keyword>
<dbReference type="PANTHER" id="PTHR24036">
    <property type="entry name" value="SKELETOR-RELATED"/>
    <property type="match status" value="1"/>
</dbReference>
<name>A0AAW1CT85_9HEMI</name>
<evidence type="ECO:0000313" key="4">
    <source>
        <dbReference type="EMBL" id="KAK9502078.1"/>
    </source>
</evidence>
<dbReference type="Pfam" id="PF03351">
    <property type="entry name" value="DOMON"/>
    <property type="match status" value="1"/>
</dbReference>
<dbReference type="Proteomes" id="UP001461498">
    <property type="component" value="Unassembled WGS sequence"/>
</dbReference>
<feature type="region of interest" description="Disordered" evidence="2">
    <location>
        <begin position="850"/>
        <end position="894"/>
    </location>
</feature>
<feature type="compositionally biased region" description="Basic and acidic residues" evidence="2">
    <location>
        <begin position="747"/>
        <end position="760"/>
    </location>
</feature>
<evidence type="ECO:0000256" key="1">
    <source>
        <dbReference type="ARBA" id="ARBA00022737"/>
    </source>
</evidence>
<keyword evidence="5" id="KW-1185">Reference proteome</keyword>
<accession>A0AAW1CT85</accession>
<dbReference type="InterPro" id="IPR005018">
    <property type="entry name" value="DOMON_domain"/>
</dbReference>
<comment type="caution">
    <text evidence="4">The sequence shown here is derived from an EMBL/GenBank/DDBJ whole genome shotgun (WGS) entry which is preliminary data.</text>
</comment>
<dbReference type="CDD" id="cd09631">
    <property type="entry name" value="DOMON_DOH"/>
    <property type="match status" value="1"/>
</dbReference>
<dbReference type="Pfam" id="PF25489">
    <property type="entry name" value="At5g54830"/>
    <property type="match status" value="1"/>
</dbReference>
<organism evidence="4 5">
    <name type="scientific">Rhynocoris fuscipes</name>
    <dbReference type="NCBI Taxonomy" id="488301"/>
    <lineage>
        <taxon>Eukaryota</taxon>
        <taxon>Metazoa</taxon>
        <taxon>Ecdysozoa</taxon>
        <taxon>Arthropoda</taxon>
        <taxon>Hexapoda</taxon>
        <taxon>Insecta</taxon>
        <taxon>Pterygota</taxon>
        <taxon>Neoptera</taxon>
        <taxon>Paraneoptera</taxon>
        <taxon>Hemiptera</taxon>
        <taxon>Heteroptera</taxon>
        <taxon>Panheteroptera</taxon>
        <taxon>Cimicomorpha</taxon>
        <taxon>Reduviidae</taxon>
        <taxon>Harpactorinae</taxon>
        <taxon>Harpactorini</taxon>
        <taxon>Rhynocoris</taxon>
    </lineage>
</organism>
<dbReference type="InterPro" id="IPR052126">
    <property type="entry name" value="Spindle_Org/Thrombomodulin"/>
</dbReference>
<protein>
    <recommendedName>
        <fullName evidence="3">DOMON domain-containing protein</fullName>
    </recommendedName>
</protein>
<feature type="compositionally biased region" description="Basic and acidic residues" evidence="2">
    <location>
        <begin position="858"/>
        <end position="885"/>
    </location>
</feature>